<comment type="catalytic activity">
    <reaction evidence="5">
        <text>ATP + H2O = ADP + phosphate + H(+)</text>
        <dbReference type="Rhea" id="RHEA:13065"/>
        <dbReference type="ChEBI" id="CHEBI:15377"/>
        <dbReference type="ChEBI" id="CHEBI:15378"/>
        <dbReference type="ChEBI" id="CHEBI:30616"/>
        <dbReference type="ChEBI" id="CHEBI:43474"/>
        <dbReference type="ChEBI" id="CHEBI:456216"/>
        <dbReference type="EC" id="3.6.4.13"/>
    </reaction>
</comment>
<dbReference type="PROSITE" id="PS51195">
    <property type="entry name" value="Q_MOTIF"/>
    <property type="match status" value="1"/>
</dbReference>
<feature type="domain" description="DEAD-box RNA helicase Q" evidence="10">
    <location>
        <begin position="4"/>
        <end position="32"/>
    </location>
</feature>
<evidence type="ECO:0000256" key="6">
    <source>
        <dbReference type="PROSITE-ProRule" id="PRU00552"/>
    </source>
</evidence>
<dbReference type="PANTHER" id="PTHR47963">
    <property type="entry name" value="DEAD-BOX ATP-DEPENDENT RNA HELICASE 47, MITOCHONDRIAL"/>
    <property type="match status" value="1"/>
</dbReference>
<comment type="function">
    <text evidence="5">Probable DEAD-box RNA helicase. May work in conjunction with the cold shock proteins to ensure proper initiation of transcription at low and optimal temperatures.</text>
</comment>
<dbReference type="SMART" id="SM00487">
    <property type="entry name" value="DEXDc"/>
    <property type="match status" value="1"/>
</dbReference>
<feature type="compositionally biased region" description="Basic and acidic residues" evidence="7">
    <location>
        <begin position="389"/>
        <end position="399"/>
    </location>
</feature>
<evidence type="ECO:0000256" key="5">
    <source>
        <dbReference type="HAMAP-Rule" id="MF_01494"/>
    </source>
</evidence>
<accession>A0ABZ2N2V4</accession>
<dbReference type="InterPro" id="IPR027417">
    <property type="entry name" value="P-loop_NTPase"/>
</dbReference>
<dbReference type="CDD" id="cd00268">
    <property type="entry name" value="DEADc"/>
    <property type="match status" value="1"/>
</dbReference>
<dbReference type="EMBL" id="CP147404">
    <property type="protein sequence ID" value="WXB92051.1"/>
    <property type="molecule type" value="Genomic_DNA"/>
</dbReference>
<keyword evidence="5" id="KW-0694">RNA-binding</keyword>
<evidence type="ECO:0000256" key="2">
    <source>
        <dbReference type="ARBA" id="ARBA00022801"/>
    </source>
</evidence>
<feature type="compositionally biased region" description="Basic residues" evidence="7">
    <location>
        <begin position="401"/>
        <end position="417"/>
    </location>
</feature>
<evidence type="ECO:0000256" key="4">
    <source>
        <dbReference type="ARBA" id="ARBA00022840"/>
    </source>
</evidence>
<sequence length="440" mass="50701">MTKQRFELYGFRPFINKGIEELGFYEPTEIQERMIPLILKGESAIGQSQTGTGKTHSYILPILEKINPAKKEVQAVITAPTRELADQIYKEILKMIKFSEEEITARCYMGGTDKQRDIDKLKTQPQIVVGTPGRINDLIKEQALFVHRASILVIDEADLMLDMGFIVDVDQVASRMPEQLQILVFSATIPEKLKPFLKKYMENPEYVHIQPKHISAENIEHVLVSKKSREKIDLLHDMLVAYNPYLAVVFTNTKQKADEVANALLEKGLKVGRIHGDMSPRDRKRMMKQIRDLDYQYIVATDLAARGIDIEGVSHVINYELPRDLDFYVHRAGRTARAGFSGICATIYTPSDEDALARLEKIGITFSHTDIRQGEWTELKDRNQRKKREKTEDSIDLKAKSIVRKPKKVKPGYKKKMQREMTQFKKRERRLESKRGNNKK</sequence>
<dbReference type="InterPro" id="IPR030881">
    <property type="entry name" value="CshB"/>
</dbReference>
<keyword evidence="2 5" id="KW-0378">Hydrolase</keyword>
<organism evidence="11 12">
    <name type="scientific">Bacillus kandeliae</name>
    <dbReference type="NCBI Taxonomy" id="3129297"/>
    <lineage>
        <taxon>Bacteria</taxon>
        <taxon>Bacillati</taxon>
        <taxon>Bacillota</taxon>
        <taxon>Bacilli</taxon>
        <taxon>Bacillales</taxon>
        <taxon>Bacillaceae</taxon>
        <taxon>Bacillus</taxon>
    </lineage>
</organism>
<dbReference type="SUPFAM" id="SSF52540">
    <property type="entry name" value="P-loop containing nucleoside triphosphate hydrolases"/>
    <property type="match status" value="1"/>
</dbReference>
<dbReference type="InterPro" id="IPR014014">
    <property type="entry name" value="RNA_helicase_DEAD_Q_motif"/>
</dbReference>
<evidence type="ECO:0000259" key="8">
    <source>
        <dbReference type="PROSITE" id="PS51192"/>
    </source>
</evidence>
<feature type="short sequence motif" description="Q motif" evidence="6">
    <location>
        <begin position="4"/>
        <end position="32"/>
    </location>
</feature>
<gene>
    <name evidence="5" type="primary">cshB</name>
    <name evidence="11" type="ORF">WDJ61_12400</name>
</gene>
<keyword evidence="1 5" id="KW-0547">Nucleotide-binding</keyword>
<dbReference type="Proteomes" id="UP001387364">
    <property type="component" value="Chromosome"/>
</dbReference>
<dbReference type="GO" id="GO:0004386">
    <property type="term" value="F:helicase activity"/>
    <property type="evidence" value="ECO:0007669"/>
    <property type="project" value="UniProtKB-KW"/>
</dbReference>
<dbReference type="PROSITE" id="PS51194">
    <property type="entry name" value="HELICASE_CTER"/>
    <property type="match status" value="1"/>
</dbReference>
<comment type="subcellular location">
    <subcellularLocation>
        <location evidence="5">Cytoplasm</location>
    </subcellularLocation>
</comment>
<feature type="region of interest" description="Disordered" evidence="7">
    <location>
        <begin position="379"/>
        <end position="440"/>
    </location>
</feature>
<dbReference type="CDD" id="cd18787">
    <property type="entry name" value="SF2_C_DEAD"/>
    <property type="match status" value="1"/>
</dbReference>
<dbReference type="Gene3D" id="3.40.50.300">
    <property type="entry name" value="P-loop containing nucleotide triphosphate hydrolases"/>
    <property type="match status" value="2"/>
</dbReference>
<evidence type="ECO:0000256" key="7">
    <source>
        <dbReference type="SAM" id="MobiDB-lite"/>
    </source>
</evidence>
<keyword evidence="4 5" id="KW-0067">ATP-binding</keyword>
<dbReference type="InterPro" id="IPR014001">
    <property type="entry name" value="Helicase_ATP-bd"/>
</dbReference>
<reference evidence="11 12" key="1">
    <citation type="submission" date="2024-02" db="EMBL/GenBank/DDBJ databases">
        <title>Seven novel Bacillus-like species.</title>
        <authorList>
            <person name="Liu G."/>
        </authorList>
    </citation>
    <scope>NUCLEOTIDE SEQUENCE [LARGE SCALE GENOMIC DNA]</scope>
    <source>
        <strain evidence="11 12">FJAT-52991</strain>
    </source>
</reference>
<dbReference type="InterPro" id="IPR044742">
    <property type="entry name" value="DEAD/DEAH_RhlB"/>
</dbReference>
<keyword evidence="5" id="KW-0346">Stress response</keyword>
<feature type="domain" description="Helicase ATP-binding" evidence="8">
    <location>
        <begin position="35"/>
        <end position="207"/>
    </location>
</feature>
<dbReference type="Pfam" id="PF00270">
    <property type="entry name" value="DEAD"/>
    <property type="match status" value="1"/>
</dbReference>
<dbReference type="SMART" id="SM00490">
    <property type="entry name" value="HELICc"/>
    <property type="match status" value="1"/>
</dbReference>
<evidence type="ECO:0000256" key="1">
    <source>
        <dbReference type="ARBA" id="ARBA00022741"/>
    </source>
</evidence>
<dbReference type="InterPro" id="IPR011545">
    <property type="entry name" value="DEAD/DEAH_box_helicase_dom"/>
</dbReference>
<evidence type="ECO:0000313" key="11">
    <source>
        <dbReference type="EMBL" id="WXB92051.1"/>
    </source>
</evidence>
<keyword evidence="5" id="KW-0963">Cytoplasm</keyword>
<protein>
    <recommendedName>
        <fullName evidence="5">DEAD-box ATP-dependent RNA helicase CshB</fullName>
        <ecNumber evidence="5">3.6.4.13</ecNumber>
    </recommendedName>
</protein>
<proteinExistence type="inferred from homology"/>
<feature type="domain" description="Helicase C-terminal" evidence="9">
    <location>
        <begin position="234"/>
        <end position="383"/>
    </location>
</feature>
<dbReference type="RefSeq" id="WP_338750146.1">
    <property type="nucleotide sequence ID" value="NZ_CP147404.1"/>
</dbReference>
<evidence type="ECO:0000256" key="3">
    <source>
        <dbReference type="ARBA" id="ARBA00022806"/>
    </source>
</evidence>
<evidence type="ECO:0000259" key="10">
    <source>
        <dbReference type="PROSITE" id="PS51195"/>
    </source>
</evidence>
<evidence type="ECO:0000313" key="12">
    <source>
        <dbReference type="Proteomes" id="UP001387364"/>
    </source>
</evidence>
<dbReference type="HAMAP" id="MF_01494">
    <property type="entry name" value="DEAD_helicase_CshB"/>
    <property type="match status" value="1"/>
</dbReference>
<dbReference type="InterPro" id="IPR001650">
    <property type="entry name" value="Helicase_C-like"/>
</dbReference>
<dbReference type="EC" id="3.6.4.13" evidence="5"/>
<dbReference type="PROSITE" id="PS51192">
    <property type="entry name" value="HELICASE_ATP_BIND_1"/>
    <property type="match status" value="1"/>
</dbReference>
<feature type="compositionally biased region" description="Basic and acidic residues" evidence="7">
    <location>
        <begin position="418"/>
        <end position="440"/>
    </location>
</feature>
<evidence type="ECO:0000259" key="9">
    <source>
        <dbReference type="PROSITE" id="PS51194"/>
    </source>
</evidence>
<dbReference type="Pfam" id="PF00271">
    <property type="entry name" value="Helicase_C"/>
    <property type="match status" value="1"/>
</dbReference>
<comment type="similarity">
    <text evidence="5">Belongs to the DEAD box helicase family. CshB subfamily.</text>
</comment>
<keyword evidence="3 5" id="KW-0347">Helicase</keyword>
<keyword evidence="12" id="KW-1185">Reference proteome</keyword>
<dbReference type="PANTHER" id="PTHR47963:SF1">
    <property type="entry name" value="DEAD-BOX ATP-DEPENDENT RNA HELICASE CSHB"/>
    <property type="match status" value="1"/>
</dbReference>
<name>A0ABZ2N2V4_9BACI</name>
<dbReference type="InterPro" id="IPR050547">
    <property type="entry name" value="DEAD_box_RNA_helicases"/>
</dbReference>
<dbReference type="GO" id="GO:0016787">
    <property type="term" value="F:hydrolase activity"/>
    <property type="evidence" value="ECO:0007669"/>
    <property type="project" value="UniProtKB-KW"/>
</dbReference>